<organism evidence="3 4">
    <name type="scientific">Neolentinus lepideus HHB14362 ss-1</name>
    <dbReference type="NCBI Taxonomy" id="1314782"/>
    <lineage>
        <taxon>Eukaryota</taxon>
        <taxon>Fungi</taxon>
        <taxon>Dikarya</taxon>
        <taxon>Basidiomycota</taxon>
        <taxon>Agaricomycotina</taxon>
        <taxon>Agaricomycetes</taxon>
        <taxon>Gloeophyllales</taxon>
        <taxon>Gloeophyllaceae</taxon>
        <taxon>Neolentinus</taxon>
    </lineage>
</organism>
<dbReference type="AlphaFoldDB" id="A0A165RE89"/>
<dbReference type="InterPro" id="IPR037507">
    <property type="entry name" value="Ribosomal_mL59"/>
</dbReference>
<dbReference type="InterPro" id="IPR040922">
    <property type="entry name" value="Ribosomal_mL59_dom"/>
</dbReference>
<evidence type="ECO:0000313" key="4">
    <source>
        <dbReference type="Proteomes" id="UP000076761"/>
    </source>
</evidence>
<keyword evidence="4" id="KW-1185">Reference proteome</keyword>
<dbReference type="GO" id="GO:0005762">
    <property type="term" value="C:mitochondrial large ribosomal subunit"/>
    <property type="evidence" value="ECO:0007669"/>
    <property type="project" value="InterPro"/>
</dbReference>
<gene>
    <name evidence="3" type="ORF">NEOLEDRAFT_1069004</name>
</gene>
<proteinExistence type="predicted"/>
<dbReference type="Proteomes" id="UP000076761">
    <property type="component" value="Unassembled WGS sequence"/>
</dbReference>
<name>A0A165RE89_9AGAM</name>
<dbReference type="PANTHER" id="PTHR28041:SF1">
    <property type="entry name" value="LARGE RIBOSOMAL SUBUNIT PROTEIN ML59"/>
    <property type="match status" value="1"/>
</dbReference>
<dbReference type="EMBL" id="KV425583">
    <property type="protein sequence ID" value="KZT23688.1"/>
    <property type="molecule type" value="Genomic_DNA"/>
</dbReference>
<protein>
    <recommendedName>
        <fullName evidence="2">Large ribosomal subunit protein mL59 domain-containing protein</fullName>
    </recommendedName>
</protein>
<dbReference type="Pfam" id="PF18126">
    <property type="entry name" value="Mitoc_mL59"/>
    <property type="match status" value="1"/>
</dbReference>
<dbReference type="PANTHER" id="PTHR28041">
    <property type="entry name" value="54S RIBOSOMAL PROTEIN L25, MITOCHONDRIAL"/>
    <property type="match status" value="1"/>
</dbReference>
<evidence type="ECO:0000256" key="1">
    <source>
        <dbReference type="SAM" id="MobiDB-lite"/>
    </source>
</evidence>
<evidence type="ECO:0000313" key="3">
    <source>
        <dbReference type="EMBL" id="KZT23688.1"/>
    </source>
</evidence>
<sequence>MAVSVAAATKALKKFRIDNLPGRQLRAAAVTTQKSVKQPIVEARNPFLPVQNPYSGKWAKPRYSLRMQKELVKKAKACGMVGLLPPGPKLSLEEIEAAKRSETVAPRPDKKQDWWLRPVEWSTEPLVDKAKKAGLVTMYVGRKRMFKGHKWERVRSERLRRHRIAMKGMAKQVKSYKSFYHRRRPSPLATPRANSQKLPF</sequence>
<reference evidence="3 4" key="1">
    <citation type="journal article" date="2016" name="Mol. Biol. Evol.">
        <title>Comparative Genomics of Early-Diverging Mushroom-Forming Fungi Provides Insights into the Origins of Lignocellulose Decay Capabilities.</title>
        <authorList>
            <person name="Nagy L.G."/>
            <person name="Riley R."/>
            <person name="Tritt A."/>
            <person name="Adam C."/>
            <person name="Daum C."/>
            <person name="Floudas D."/>
            <person name="Sun H."/>
            <person name="Yadav J.S."/>
            <person name="Pangilinan J."/>
            <person name="Larsson K.H."/>
            <person name="Matsuura K."/>
            <person name="Barry K."/>
            <person name="Labutti K."/>
            <person name="Kuo R."/>
            <person name="Ohm R.A."/>
            <person name="Bhattacharya S.S."/>
            <person name="Shirouzu T."/>
            <person name="Yoshinaga Y."/>
            <person name="Martin F.M."/>
            <person name="Grigoriev I.V."/>
            <person name="Hibbett D.S."/>
        </authorList>
    </citation>
    <scope>NUCLEOTIDE SEQUENCE [LARGE SCALE GENOMIC DNA]</scope>
    <source>
        <strain evidence="3 4">HHB14362 ss-1</strain>
    </source>
</reference>
<dbReference type="STRING" id="1314782.A0A165RE89"/>
<feature type="region of interest" description="Disordered" evidence="1">
    <location>
        <begin position="181"/>
        <end position="200"/>
    </location>
</feature>
<dbReference type="OrthoDB" id="18529at2759"/>
<evidence type="ECO:0000259" key="2">
    <source>
        <dbReference type="Pfam" id="PF18126"/>
    </source>
</evidence>
<dbReference type="InParanoid" id="A0A165RE89"/>
<feature type="domain" description="Large ribosomal subunit protein mL59" evidence="2">
    <location>
        <begin position="11"/>
        <end position="177"/>
    </location>
</feature>
<dbReference type="GO" id="GO:0003735">
    <property type="term" value="F:structural constituent of ribosome"/>
    <property type="evidence" value="ECO:0007669"/>
    <property type="project" value="InterPro"/>
</dbReference>
<accession>A0A165RE89</accession>